<protein>
    <submittedName>
        <fullName evidence="1">Uncharacterized protein</fullName>
    </submittedName>
</protein>
<reference evidence="1" key="1">
    <citation type="submission" date="2021-01" db="EMBL/GenBank/DDBJ databases">
        <authorList>
            <person name="Corre E."/>
            <person name="Pelletier E."/>
            <person name="Niang G."/>
            <person name="Scheremetjew M."/>
            <person name="Finn R."/>
            <person name="Kale V."/>
            <person name="Holt S."/>
            <person name="Cochrane G."/>
            <person name="Meng A."/>
            <person name="Brown T."/>
            <person name="Cohen L."/>
        </authorList>
    </citation>
    <scope>NUCLEOTIDE SEQUENCE</scope>
    <source>
        <strain evidence="1">SM1012Den-03</strain>
    </source>
</reference>
<evidence type="ECO:0000313" key="1">
    <source>
        <dbReference type="EMBL" id="CAD9608980.1"/>
    </source>
</evidence>
<dbReference type="EMBL" id="HBGZ01018165">
    <property type="protein sequence ID" value="CAD9608980.1"/>
    <property type="molecule type" value="Transcribed_RNA"/>
</dbReference>
<accession>A0A7S2LMF8</accession>
<proteinExistence type="predicted"/>
<sequence length="155" mass="17055">MYPLVVATSPAIMIILNCASSGGEPYADSKSDTAFMLDGERKYPAVFDYIGIIYFDMAFATLYAEACVCLASIHGCYSQDKKALIKECEQYLEASEEALKNKDGKLLSTVAHSYHSKIARKLQMLQSPSTTVQNLEKAGSDQAEEFLTVCKVRVT</sequence>
<dbReference type="AlphaFoldDB" id="A0A7S2LMF8"/>
<gene>
    <name evidence="1" type="ORF">SMAR0320_LOCUS13081</name>
</gene>
<organism evidence="1">
    <name type="scientific">Skeletonema marinoi</name>
    <dbReference type="NCBI Taxonomy" id="267567"/>
    <lineage>
        <taxon>Eukaryota</taxon>
        <taxon>Sar</taxon>
        <taxon>Stramenopiles</taxon>
        <taxon>Ochrophyta</taxon>
        <taxon>Bacillariophyta</taxon>
        <taxon>Coscinodiscophyceae</taxon>
        <taxon>Thalassiosirophycidae</taxon>
        <taxon>Thalassiosirales</taxon>
        <taxon>Skeletonemataceae</taxon>
        <taxon>Skeletonema</taxon>
        <taxon>Skeletonema marinoi-dohrnii complex</taxon>
    </lineage>
</organism>
<name>A0A7S2LMF8_9STRA</name>